<dbReference type="EMBL" id="LUUB01000037">
    <property type="protein sequence ID" value="OAF13091.1"/>
    <property type="molecule type" value="Genomic_DNA"/>
</dbReference>
<dbReference type="InterPro" id="IPR051257">
    <property type="entry name" value="Diverse_CBS-Domain"/>
</dbReference>
<dbReference type="PANTHER" id="PTHR43080:SF2">
    <property type="entry name" value="CBS DOMAIN-CONTAINING PROTEIN"/>
    <property type="match status" value="1"/>
</dbReference>
<gene>
    <name evidence="5" type="ORF">AYJ54_44725</name>
</gene>
<dbReference type="AlphaFoldDB" id="A0A176Z1Z5"/>
<comment type="caution">
    <text evidence="5">The sequence shown here is derived from an EMBL/GenBank/DDBJ whole genome shotgun (WGS) entry which is preliminary data.</text>
</comment>
<dbReference type="Gene3D" id="3.10.580.10">
    <property type="entry name" value="CBS-domain"/>
    <property type="match status" value="1"/>
</dbReference>
<feature type="region of interest" description="Disordered" evidence="3">
    <location>
        <begin position="125"/>
        <end position="144"/>
    </location>
</feature>
<dbReference type="Proteomes" id="UP000076959">
    <property type="component" value="Unassembled WGS sequence"/>
</dbReference>
<dbReference type="InterPro" id="IPR000644">
    <property type="entry name" value="CBS_dom"/>
</dbReference>
<dbReference type="CDD" id="cd04622">
    <property type="entry name" value="CBS_pair_HRP1_like"/>
    <property type="match status" value="1"/>
</dbReference>
<evidence type="ECO:0000256" key="2">
    <source>
        <dbReference type="PROSITE-ProRule" id="PRU00703"/>
    </source>
</evidence>
<proteinExistence type="predicted"/>
<feature type="domain" description="CBS" evidence="4">
    <location>
        <begin position="7"/>
        <end position="65"/>
    </location>
</feature>
<keyword evidence="6" id="KW-1185">Reference proteome</keyword>
<accession>A0A176Z1Z5</accession>
<reference evidence="5 6" key="1">
    <citation type="submission" date="2016-03" db="EMBL/GenBank/DDBJ databases">
        <title>Draft Genome Sequence of the Strain BR 10245 (Bradyrhizobium sp.) isolated from nodules of Centrolobium paraense.</title>
        <authorList>
            <person name="Simoes-Araujo J.L.Sr."/>
            <person name="Barauna A.C."/>
            <person name="Silva K."/>
            <person name="Zilli J.E."/>
        </authorList>
    </citation>
    <scope>NUCLEOTIDE SEQUENCE [LARGE SCALE GENOMIC DNA]</scope>
    <source>
        <strain evidence="5 6">BR 10245</strain>
    </source>
</reference>
<evidence type="ECO:0000256" key="3">
    <source>
        <dbReference type="SAM" id="MobiDB-lite"/>
    </source>
</evidence>
<evidence type="ECO:0000259" key="4">
    <source>
        <dbReference type="PROSITE" id="PS51371"/>
    </source>
</evidence>
<keyword evidence="1 2" id="KW-0129">CBS domain</keyword>
<evidence type="ECO:0000256" key="1">
    <source>
        <dbReference type="ARBA" id="ARBA00023122"/>
    </source>
</evidence>
<name>A0A176Z1Z5_9BRAD</name>
<dbReference type="STRING" id="1505087.AYJ54_44725"/>
<protein>
    <submittedName>
        <fullName evidence="5">Inosine-5-monophosphate dehydrogenase</fullName>
    </submittedName>
</protein>
<dbReference type="SUPFAM" id="SSF54631">
    <property type="entry name" value="CBS-domain pair"/>
    <property type="match status" value="1"/>
</dbReference>
<dbReference type="InterPro" id="IPR046342">
    <property type="entry name" value="CBS_dom_sf"/>
</dbReference>
<feature type="compositionally biased region" description="Polar residues" evidence="3">
    <location>
        <begin position="126"/>
        <end position="144"/>
    </location>
</feature>
<dbReference type="RefSeq" id="WP_063698342.1">
    <property type="nucleotide sequence ID" value="NZ_LUUB01000037.1"/>
</dbReference>
<evidence type="ECO:0000313" key="5">
    <source>
        <dbReference type="EMBL" id="OAF13091.1"/>
    </source>
</evidence>
<organism evidence="5 6">
    <name type="scientific">Bradyrhizobium centrolobii</name>
    <dbReference type="NCBI Taxonomy" id="1505087"/>
    <lineage>
        <taxon>Bacteria</taxon>
        <taxon>Pseudomonadati</taxon>
        <taxon>Pseudomonadota</taxon>
        <taxon>Alphaproteobacteria</taxon>
        <taxon>Hyphomicrobiales</taxon>
        <taxon>Nitrobacteraceae</taxon>
        <taxon>Bradyrhizobium</taxon>
    </lineage>
</organism>
<dbReference type="Pfam" id="PF00571">
    <property type="entry name" value="CBS"/>
    <property type="match status" value="2"/>
</dbReference>
<dbReference type="PANTHER" id="PTHR43080">
    <property type="entry name" value="CBS DOMAIN-CONTAINING PROTEIN CBSX3, MITOCHONDRIAL"/>
    <property type="match status" value="1"/>
</dbReference>
<sequence>MKVSDVMTSDVQLCGPEDTVEEAAEAMAQLDVGLLPVAEGDYLVGMITDRDLAIRVLGKGRGPDTQIKVVMTPDVKYCFEDQDLDSVCWNMGDIQVRRLPVLNRQKRLVGILSLGDIARSHERDATATSLQQISRPGGQHTQAA</sequence>
<evidence type="ECO:0000313" key="6">
    <source>
        <dbReference type="Proteomes" id="UP000076959"/>
    </source>
</evidence>
<dbReference type="SMART" id="SM00116">
    <property type="entry name" value="CBS"/>
    <property type="match status" value="2"/>
</dbReference>
<dbReference type="OrthoDB" id="9802114at2"/>
<dbReference type="PROSITE" id="PS51371">
    <property type="entry name" value="CBS"/>
    <property type="match status" value="2"/>
</dbReference>
<feature type="domain" description="CBS" evidence="4">
    <location>
        <begin position="71"/>
        <end position="128"/>
    </location>
</feature>